<dbReference type="Proteomes" id="UP001558613">
    <property type="component" value="Unassembled WGS sequence"/>
</dbReference>
<feature type="non-terminal residue" evidence="1">
    <location>
        <position position="1"/>
    </location>
</feature>
<protein>
    <submittedName>
        <fullName evidence="1">Uncharacterized protein</fullName>
    </submittedName>
</protein>
<proteinExistence type="predicted"/>
<organism evidence="1 2">
    <name type="scientific">Cirrhinus molitorella</name>
    <name type="common">mud carp</name>
    <dbReference type="NCBI Taxonomy" id="172907"/>
    <lineage>
        <taxon>Eukaryota</taxon>
        <taxon>Metazoa</taxon>
        <taxon>Chordata</taxon>
        <taxon>Craniata</taxon>
        <taxon>Vertebrata</taxon>
        <taxon>Euteleostomi</taxon>
        <taxon>Actinopterygii</taxon>
        <taxon>Neopterygii</taxon>
        <taxon>Teleostei</taxon>
        <taxon>Ostariophysi</taxon>
        <taxon>Cypriniformes</taxon>
        <taxon>Cyprinidae</taxon>
        <taxon>Labeoninae</taxon>
        <taxon>Labeonini</taxon>
        <taxon>Cirrhinus</taxon>
    </lineage>
</organism>
<evidence type="ECO:0000313" key="1">
    <source>
        <dbReference type="EMBL" id="KAL1279635.1"/>
    </source>
</evidence>
<evidence type="ECO:0000313" key="2">
    <source>
        <dbReference type="Proteomes" id="UP001558613"/>
    </source>
</evidence>
<keyword evidence="2" id="KW-1185">Reference proteome</keyword>
<accession>A0ABR3NRW8</accession>
<comment type="caution">
    <text evidence="1">The sequence shown here is derived from an EMBL/GenBank/DDBJ whole genome shotgun (WGS) entry which is preliminary data.</text>
</comment>
<reference evidence="1 2" key="1">
    <citation type="submission" date="2023-09" db="EMBL/GenBank/DDBJ databases">
        <authorList>
            <person name="Wang M."/>
        </authorList>
    </citation>
    <scope>NUCLEOTIDE SEQUENCE [LARGE SCALE GENOMIC DNA]</scope>
    <source>
        <strain evidence="1">GT-2023</strain>
        <tissue evidence="1">Liver</tissue>
    </source>
</reference>
<sequence>QRKSSKFTYPSNVLFSGPIWQHCTRVKHSSDHNSSLLQLLQEETDVFFCFL</sequence>
<feature type="non-terminal residue" evidence="1">
    <location>
        <position position="51"/>
    </location>
</feature>
<name>A0ABR3NRW8_9TELE</name>
<gene>
    <name evidence="1" type="ORF">QQF64_026308</name>
</gene>
<dbReference type="EMBL" id="JAYMGO010000003">
    <property type="protein sequence ID" value="KAL1279635.1"/>
    <property type="molecule type" value="Genomic_DNA"/>
</dbReference>